<keyword evidence="1" id="KW-0479">Metal-binding</keyword>
<feature type="domain" description="CCHC-type" evidence="3">
    <location>
        <begin position="237"/>
        <end position="252"/>
    </location>
</feature>
<evidence type="ECO:0000256" key="2">
    <source>
        <dbReference type="SAM" id="MobiDB-lite"/>
    </source>
</evidence>
<dbReference type="PROSITE" id="PS50158">
    <property type="entry name" value="ZF_CCHC"/>
    <property type="match status" value="1"/>
</dbReference>
<evidence type="ECO:0000259" key="3">
    <source>
        <dbReference type="PROSITE" id="PS50158"/>
    </source>
</evidence>
<name>A0AAD4ZP08_PRUDU</name>
<dbReference type="EMBL" id="JAJFAZ020000001">
    <property type="protein sequence ID" value="KAI5351564.1"/>
    <property type="molecule type" value="Genomic_DNA"/>
</dbReference>
<dbReference type="Proteomes" id="UP001054821">
    <property type="component" value="Chromosome 1"/>
</dbReference>
<dbReference type="Pfam" id="PF14223">
    <property type="entry name" value="Retrotran_gag_2"/>
    <property type="match status" value="1"/>
</dbReference>
<gene>
    <name evidence="4" type="ORF">L3X38_004455</name>
</gene>
<dbReference type="Gene3D" id="4.10.60.10">
    <property type="entry name" value="Zinc finger, CCHC-type"/>
    <property type="match status" value="1"/>
</dbReference>
<sequence length="268" mass="30418">MNYPGWLRKVKLVLKMDEIDYVWTQAPPHIPPDQTATQEEITTFEKHAKHDSRGKCYLLASMKDELLKQHEDMNDCASILLHLKELYGEATRSLRYNTICELVNTKMTSGTPVNQHGLKIISLLEKLEKLDAPFNAEVQQDFFLSSLSSDFSQFVMNYNMGKMESTLSELLNMAIVVEKNISKDRGLKGTVAVFEKGSSSSSKSKPKGKDKGKKKKGFLKPKEGKITKKGKEPKRTCFHCGKDGHWKRNCKDYLASLKNKPLEGTSRK</sequence>
<keyword evidence="1" id="KW-0863">Zinc-finger</keyword>
<proteinExistence type="predicted"/>
<evidence type="ECO:0000313" key="5">
    <source>
        <dbReference type="Proteomes" id="UP001054821"/>
    </source>
</evidence>
<dbReference type="GO" id="GO:0008270">
    <property type="term" value="F:zinc ion binding"/>
    <property type="evidence" value="ECO:0007669"/>
    <property type="project" value="UniProtKB-KW"/>
</dbReference>
<comment type="caution">
    <text evidence="4">The sequence shown here is derived from an EMBL/GenBank/DDBJ whole genome shotgun (WGS) entry which is preliminary data.</text>
</comment>
<feature type="region of interest" description="Disordered" evidence="2">
    <location>
        <begin position="195"/>
        <end position="246"/>
    </location>
</feature>
<keyword evidence="5" id="KW-1185">Reference proteome</keyword>
<dbReference type="InterPro" id="IPR036875">
    <property type="entry name" value="Znf_CCHC_sf"/>
</dbReference>
<reference evidence="4 5" key="1">
    <citation type="journal article" date="2022" name="G3 (Bethesda)">
        <title>Whole-genome sequence and methylome profiling of the almond [Prunus dulcis (Mill.) D.A. Webb] cultivar 'Nonpareil'.</title>
        <authorList>
            <person name="D'Amico-Willman K.M."/>
            <person name="Ouma W.Z."/>
            <person name="Meulia T."/>
            <person name="Sideli G.M."/>
            <person name="Gradziel T.M."/>
            <person name="Fresnedo-Ramirez J."/>
        </authorList>
    </citation>
    <scope>NUCLEOTIDE SEQUENCE [LARGE SCALE GENOMIC DNA]</scope>
    <source>
        <strain evidence="4">Clone GOH B32 T37-40</strain>
    </source>
</reference>
<dbReference type="GO" id="GO:0003676">
    <property type="term" value="F:nucleic acid binding"/>
    <property type="evidence" value="ECO:0007669"/>
    <property type="project" value="InterPro"/>
</dbReference>
<dbReference type="SUPFAM" id="SSF57756">
    <property type="entry name" value="Retrovirus zinc finger-like domains"/>
    <property type="match status" value="1"/>
</dbReference>
<feature type="compositionally biased region" description="Basic residues" evidence="2">
    <location>
        <begin position="204"/>
        <end position="219"/>
    </location>
</feature>
<feature type="compositionally biased region" description="Basic and acidic residues" evidence="2">
    <location>
        <begin position="220"/>
        <end position="246"/>
    </location>
</feature>
<evidence type="ECO:0000256" key="1">
    <source>
        <dbReference type="PROSITE-ProRule" id="PRU00047"/>
    </source>
</evidence>
<dbReference type="SMART" id="SM00343">
    <property type="entry name" value="ZnF_C2HC"/>
    <property type="match status" value="1"/>
</dbReference>
<dbReference type="Pfam" id="PF00098">
    <property type="entry name" value="zf-CCHC"/>
    <property type="match status" value="1"/>
</dbReference>
<dbReference type="InterPro" id="IPR001878">
    <property type="entry name" value="Znf_CCHC"/>
</dbReference>
<organism evidence="4 5">
    <name type="scientific">Prunus dulcis</name>
    <name type="common">Almond</name>
    <name type="synonym">Amygdalus dulcis</name>
    <dbReference type="NCBI Taxonomy" id="3755"/>
    <lineage>
        <taxon>Eukaryota</taxon>
        <taxon>Viridiplantae</taxon>
        <taxon>Streptophyta</taxon>
        <taxon>Embryophyta</taxon>
        <taxon>Tracheophyta</taxon>
        <taxon>Spermatophyta</taxon>
        <taxon>Magnoliopsida</taxon>
        <taxon>eudicotyledons</taxon>
        <taxon>Gunneridae</taxon>
        <taxon>Pentapetalae</taxon>
        <taxon>rosids</taxon>
        <taxon>fabids</taxon>
        <taxon>Rosales</taxon>
        <taxon>Rosaceae</taxon>
        <taxon>Amygdaloideae</taxon>
        <taxon>Amygdaleae</taxon>
        <taxon>Prunus</taxon>
    </lineage>
</organism>
<keyword evidence="1" id="KW-0862">Zinc</keyword>
<dbReference type="AlphaFoldDB" id="A0AAD4ZP08"/>
<accession>A0AAD4ZP08</accession>
<evidence type="ECO:0000313" key="4">
    <source>
        <dbReference type="EMBL" id="KAI5351564.1"/>
    </source>
</evidence>
<protein>
    <recommendedName>
        <fullName evidence="3">CCHC-type domain-containing protein</fullName>
    </recommendedName>
</protein>